<accession>A0A1F4YDE3</accession>
<evidence type="ECO:0000313" key="2">
    <source>
        <dbReference type="EMBL" id="OGC91776.1"/>
    </source>
</evidence>
<evidence type="ECO:0000256" key="1">
    <source>
        <dbReference type="SAM" id="Phobius"/>
    </source>
</evidence>
<keyword evidence="1" id="KW-0812">Transmembrane</keyword>
<dbReference type="AlphaFoldDB" id="A0A1F4YDE3"/>
<proteinExistence type="predicted"/>
<dbReference type="EMBL" id="MEXH01000029">
    <property type="protein sequence ID" value="OGC91776.1"/>
    <property type="molecule type" value="Genomic_DNA"/>
</dbReference>
<gene>
    <name evidence="2" type="ORF">A2876_01560</name>
</gene>
<feature type="transmembrane region" description="Helical" evidence="1">
    <location>
        <begin position="81"/>
        <end position="101"/>
    </location>
</feature>
<keyword evidence="1" id="KW-1133">Transmembrane helix</keyword>
<feature type="transmembrane region" description="Helical" evidence="1">
    <location>
        <begin position="186"/>
        <end position="205"/>
    </location>
</feature>
<reference evidence="2 3" key="1">
    <citation type="journal article" date="2016" name="Nat. Commun.">
        <title>Thousands of microbial genomes shed light on interconnected biogeochemical processes in an aquifer system.</title>
        <authorList>
            <person name="Anantharaman K."/>
            <person name="Brown C.T."/>
            <person name="Hug L.A."/>
            <person name="Sharon I."/>
            <person name="Castelle C.J."/>
            <person name="Probst A.J."/>
            <person name="Thomas B.C."/>
            <person name="Singh A."/>
            <person name="Wilkins M.J."/>
            <person name="Karaoz U."/>
            <person name="Brodie E.L."/>
            <person name="Williams K.H."/>
            <person name="Hubbard S.S."/>
            <person name="Banfield J.F."/>
        </authorList>
    </citation>
    <scope>NUCLEOTIDE SEQUENCE [LARGE SCALE GENOMIC DNA]</scope>
</reference>
<feature type="transmembrane region" description="Helical" evidence="1">
    <location>
        <begin position="6"/>
        <end position="22"/>
    </location>
</feature>
<feature type="transmembrane region" description="Helical" evidence="1">
    <location>
        <begin position="113"/>
        <end position="131"/>
    </location>
</feature>
<keyword evidence="1" id="KW-0472">Membrane</keyword>
<organism evidence="2 3">
    <name type="scientific">Candidatus Amesbacteria bacterium RIFCSPHIGHO2_01_FULL_48_32b</name>
    <dbReference type="NCBI Taxonomy" id="1797253"/>
    <lineage>
        <taxon>Bacteria</taxon>
        <taxon>Candidatus Amesiibacteriota</taxon>
    </lineage>
</organism>
<comment type="caution">
    <text evidence="2">The sequence shown here is derived from an EMBL/GenBank/DDBJ whole genome shotgun (WGS) entry which is preliminary data.</text>
</comment>
<feature type="transmembrane region" description="Helical" evidence="1">
    <location>
        <begin position="29"/>
        <end position="45"/>
    </location>
</feature>
<protein>
    <submittedName>
        <fullName evidence="2">Uncharacterized protein</fullName>
    </submittedName>
</protein>
<sequence>MGVKYSGVGYAGVLIAAALVFGKIDFRKLLVVIGVMVLVGGFWYARNYWETGLPFYPAGDSAFKMTEKRSWMIVTNYPARFVEAIISEYLLWPLVGLLVVVRNFIFNSKINRLLFLAGGNFLVYLFVPAGVENIVSDLRYIFPVMIPLTWAVFEWARERGGQEKLGMLAVLAMAVEMTQLDFRPKLFVIVLMTAAVWLFGLKRLFRWV</sequence>
<dbReference type="Proteomes" id="UP000178176">
    <property type="component" value="Unassembled WGS sequence"/>
</dbReference>
<name>A0A1F4YDE3_9BACT</name>
<evidence type="ECO:0000313" key="3">
    <source>
        <dbReference type="Proteomes" id="UP000178176"/>
    </source>
</evidence>